<dbReference type="Proteomes" id="UP000037751">
    <property type="component" value="Unassembled WGS sequence"/>
</dbReference>
<dbReference type="RefSeq" id="XP_017994152.1">
    <property type="nucleotide sequence ID" value="XM_018137471.1"/>
</dbReference>
<feature type="compositionally biased region" description="Low complexity" evidence="1">
    <location>
        <begin position="1125"/>
        <end position="1148"/>
    </location>
</feature>
<sequence length="1258" mass="135529">MSWIKSAVGRAKVSTHDALPPLHARLGDWTGDFRDPSKFAEGFVDQLSLPGEISAMAYEPGMGYLAVGTSAGSVHLYGAPSVRIMFMLRPALRVKHMAFKSDTYLLICIDEKDNISIYDLSRRDPHASVVHGARRAQASQMPACADAPMRVGIHTARNHVLCMEVTSEHSHLFLGLADGTVETYDLDRFHVSPYRIPNLWWNEEEILRRSNVPQAPSRLHIPLMIDIQTHPRDCNILLLCYEGGAVLYSLRDSHAMSTYQLRLLPGAPGPHADAPMEEIWSERMCPATSIAWSPCGEMFAMGHENGALSIWSIKDEDKPLLVRTLDEIDIDRPVAPEDLSTQSMGPREPIFKLTWSGFPAQGWYEYGAQAASAWTGSGAAPTEPTSSNAASSSTPTSESASSRGTILTVMGGTPVRQSAACLYAFHLPPPPAAGLFSTSSNYEAQAKAKAAQRAALMPTHTTVYRTTGTVEDYCLLPRLNPHYRGTFDPYGILVLVGPDGSLPTIAAQSTQRGIEAYTFPPRRSEPAYDRLGLPLPLQLAGRGTVLGCTVATVPLAQYRRWVQAAPVGAIGSIKPDEFMGGWATPNLQGGATLAHAPAFARQGQPRLLVTWHLDGTVRMHDVSPHLLLLGESDPRRGVLLHEPFPVPLPHLTLSVRDMIMHPTMIGMPALEPLQRFPMQMQIEHVQVAWDAMECIVSLTTGHVVHLTMGTGVLAGQMHALALSDKTEGPSASIGLSDGESANGPLPEFTSMETICDFASAGFQPHTVLHVLPGPATCHALSDTGLYAAANGGMLVVADCRSQDIVIRSGFGHADFFSRQIGAREAKIIEAEAQSEIAWLTFAVCRTRSDPVLALRLLVGRVNGYVTVWTFERSSLEQWMGFRSDAVSLALPTHARIVHAQVVGVAGNVASTNEASVQRAAMEQTSPDTAESMRDFYMLLVATTQGAVLMDQVTGSRISHVEWPDPVHSAHIVEKQGAKTLVAVASNSIFASSLPRFDTTHRVQRHVPPSQEVVTTAPQVCIEDQGFFFEVASGHQLRVWSTFASLPHAERPTVHLFTPRSLPLAPGAGAGGYIASVAGWLGTSAGQSLSQAAQTDAVLAGSRRPAAPTLPPRMTWEKQSVPDPPANASGPPSSSSTPRGSVSGAAGAPSSAWALPSLPSLSGTRSSVSTPPVPPPADPEAAANGWWFEGYTKQLANFTNNSVRSQAHVNMQLLHKRDELLATLDEGMTSLERGAKDFFKQTRNAALKAAAKDKLNSYL</sequence>
<dbReference type="GO" id="GO:0045159">
    <property type="term" value="F:myosin II binding"/>
    <property type="evidence" value="ECO:0007669"/>
    <property type="project" value="TreeGrafter"/>
</dbReference>
<proteinExistence type="predicted"/>
<dbReference type="GO" id="GO:0019905">
    <property type="term" value="F:syntaxin binding"/>
    <property type="evidence" value="ECO:0007669"/>
    <property type="project" value="TreeGrafter"/>
</dbReference>
<feature type="region of interest" description="Disordered" evidence="1">
    <location>
        <begin position="1095"/>
        <end position="1148"/>
    </location>
</feature>
<keyword evidence="4" id="KW-1185">Reference proteome</keyword>
<dbReference type="Gene3D" id="2.130.10.10">
    <property type="entry name" value="YVTN repeat-like/Quinoprotein amine dehydrogenase"/>
    <property type="match status" value="1"/>
</dbReference>
<protein>
    <submittedName>
        <fullName evidence="3">Wd40 containing snare-dependent exocytosis protein</fullName>
    </submittedName>
</protein>
<feature type="compositionally biased region" description="Low complexity" evidence="1">
    <location>
        <begin position="379"/>
        <end position="402"/>
    </location>
</feature>
<dbReference type="SUPFAM" id="SSF50978">
    <property type="entry name" value="WD40 repeat-like"/>
    <property type="match status" value="1"/>
</dbReference>
<dbReference type="GO" id="GO:0005096">
    <property type="term" value="F:GTPase activator activity"/>
    <property type="evidence" value="ECO:0007669"/>
    <property type="project" value="TreeGrafter"/>
</dbReference>
<accession>A0A0M8MYX6</accession>
<dbReference type="STRING" id="77020.A0A0M8MYX6"/>
<dbReference type="PANTHER" id="PTHR10241">
    <property type="entry name" value="LETHAL 2 GIANT LARVAE PROTEIN"/>
    <property type="match status" value="1"/>
</dbReference>
<feature type="domain" description="Lethal giant larvae (Lgl)-like C-terminal" evidence="2">
    <location>
        <begin position="680"/>
        <end position="1105"/>
    </location>
</feature>
<evidence type="ECO:0000256" key="1">
    <source>
        <dbReference type="SAM" id="MobiDB-lite"/>
    </source>
</evidence>
<dbReference type="GO" id="GO:0005886">
    <property type="term" value="C:plasma membrane"/>
    <property type="evidence" value="ECO:0007669"/>
    <property type="project" value="TreeGrafter"/>
</dbReference>
<organism evidence="3 4">
    <name type="scientific">Malassezia pachydermatis</name>
    <dbReference type="NCBI Taxonomy" id="77020"/>
    <lineage>
        <taxon>Eukaryota</taxon>
        <taxon>Fungi</taxon>
        <taxon>Dikarya</taxon>
        <taxon>Basidiomycota</taxon>
        <taxon>Ustilaginomycotina</taxon>
        <taxon>Malasseziomycetes</taxon>
        <taxon>Malasseziales</taxon>
        <taxon>Malasseziaceae</taxon>
        <taxon>Malassezia</taxon>
    </lineage>
</organism>
<dbReference type="PANTHER" id="PTHR10241:SF25">
    <property type="entry name" value="TOMOSYN, ISOFORM C"/>
    <property type="match status" value="1"/>
</dbReference>
<comment type="caution">
    <text evidence="3">The sequence shown here is derived from an EMBL/GenBank/DDBJ whole genome shotgun (WGS) entry which is preliminary data.</text>
</comment>
<evidence type="ECO:0000313" key="4">
    <source>
        <dbReference type="Proteomes" id="UP000037751"/>
    </source>
</evidence>
<feature type="region of interest" description="Disordered" evidence="1">
    <location>
        <begin position="1160"/>
        <end position="1180"/>
    </location>
</feature>
<dbReference type="InterPro" id="IPR015943">
    <property type="entry name" value="WD40/YVTN_repeat-like_dom_sf"/>
</dbReference>
<gene>
    <name evidence="3" type="ORF">Malapachy_2990</name>
</gene>
<dbReference type="GeneID" id="28729347"/>
<dbReference type="GO" id="GO:0006887">
    <property type="term" value="P:exocytosis"/>
    <property type="evidence" value="ECO:0007669"/>
    <property type="project" value="TreeGrafter"/>
</dbReference>
<dbReference type="AlphaFoldDB" id="A0A0M8MYX6"/>
<dbReference type="OrthoDB" id="19944at2759"/>
<dbReference type="GO" id="GO:0006893">
    <property type="term" value="P:Golgi to plasma membrane transport"/>
    <property type="evidence" value="ECO:0007669"/>
    <property type="project" value="TreeGrafter"/>
</dbReference>
<dbReference type="InterPro" id="IPR013905">
    <property type="entry name" value="Lgl_C_dom"/>
</dbReference>
<evidence type="ECO:0000313" key="3">
    <source>
        <dbReference type="EMBL" id="KOS16520.1"/>
    </source>
</evidence>
<feature type="region of interest" description="Disordered" evidence="1">
    <location>
        <begin position="375"/>
        <end position="403"/>
    </location>
</feature>
<dbReference type="EMBL" id="LGAV01000001">
    <property type="protein sequence ID" value="KOS16520.1"/>
    <property type="molecule type" value="Genomic_DNA"/>
</dbReference>
<dbReference type="VEuPathDB" id="FungiDB:Malapachy_2990"/>
<dbReference type="GO" id="GO:0005737">
    <property type="term" value="C:cytoplasm"/>
    <property type="evidence" value="ECO:0007669"/>
    <property type="project" value="TreeGrafter"/>
</dbReference>
<reference evidence="3 4" key="1">
    <citation type="submission" date="2015-07" db="EMBL/GenBank/DDBJ databases">
        <title>Draft Genome Sequence of Malassezia furfur CBS1878 and Malassezia pachydermatis CBS1879.</title>
        <authorList>
            <person name="Triana S."/>
            <person name="Ohm R."/>
            <person name="Gonzalez A."/>
            <person name="DeCock H."/>
            <person name="Restrepo S."/>
            <person name="Celis A."/>
        </authorList>
    </citation>
    <scope>NUCLEOTIDE SEQUENCE [LARGE SCALE GENOMIC DNA]</scope>
    <source>
        <strain evidence="3 4">CBS 1879</strain>
    </source>
</reference>
<dbReference type="Pfam" id="PF08596">
    <property type="entry name" value="Lgl_C"/>
    <property type="match status" value="1"/>
</dbReference>
<evidence type="ECO:0000259" key="2">
    <source>
        <dbReference type="Pfam" id="PF08596"/>
    </source>
</evidence>
<name>A0A0M8MYX6_9BASI</name>
<dbReference type="InterPro" id="IPR036322">
    <property type="entry name" value="WD40_repeat_dom_sf"/>
</dbReference>